<dbReference type="CDD" id="cd03392">
    <property type="entry name" value="PAP2_like_2"/>
    <property type="match status" value="1"/>
</dbReference>
<comment type="caution">
    <text evidence="9">The sequence shown here is derived from an EMBL/GenBank/DDBJ whole genome shotgun (WGS) entry which is preliminary data.</text>
</comment>
<feature type="transmembrane region" description="Helical" evidence="7">
    <location>
        <begin position="86"/>
        <end position="104"/>
    </location>
</feature>
<evidence type="ECO:0000256" key="1">
    <source>
        <dbReference type="ARBA" id="ARBA00004651"/>
    </source>
</evidence>
<reference evidence="9 10" key="1">
    <citation type="submission" date="2019-07" db="EMBL/GenBank/DDBJ databases">
        <title>Whole genome shotgun sequence of Microbacterium aerolatum NBRC 103071.</title>
        <authorList>
            <person name="Hosoyama A."/>
            <person name="Uohara A."/>
            <person name="Ohji S."/>
            <person name="Ichikawa N."/>
        </authorList>
    </citation>
    <scope>NUCLEOTIDE SEQUENCE [LARGE SCALE GENOMIC DNA]</scope>
    <source>
        <strain evidence="9 10">NBRC 103071</strain>
    </source>
</reference>
<protein>
    <recommendedName>
        <fullName evidence="8">Phosphatidic acid phosphatase type 2/haloperoxidase domain-containing protein</fullName>
    </recommendedName>
</protein>
<dbReference type="OrthoDB" id="5289372at2"/>
<comment type="subcellular location">
    <subcellularLocation>
        <location evidence="1">Cell membrane</location>
        <topology evidence="1">Multi-pass membrane protein</topology>
    </subcellularLocation>
</comment>
<gene>
    <name evidence="9" type="ORF">MAE01_28390</name>
</gene>
<evidence type="ECO:0000313" key="10">
    <source>
        <dbReference type="Proteomes" id="UP000321225"/>
    </source>
</evidence>
<keyword evidence="4" id="KW-0378">Hydrolase</keyword>
<dbReference type="GO" id="GO:0016787">
    <property type="term" value="F:hydrolase activity"/>
    <property type="evidence" value="ECO:0007669"/>
    <property type="project" value="UniProtKB-KW"/>
</dbReference>
<dbReference type="Pfam" id="PF01569">
    <property type="entry name" value="PAP2"/>
    <property type="match status" value="1"/>
</dbReference>
<sequence>MTRPVLLWWGIGAILAAMALGAALTAAGPDIPSAVDTWWNSLMDGVRSPFLVGFGSTLDRVGGSRIATIVGLVAVAALLIARRWRAAVFVAVSLLASVLVVQLLKSLFGRTRPEEILVDSDFGSFPSGHTANAATFAVLAVMLFPRLWVWLVAGLWMVCMAFSRTVLSAHWLSDTVGGMLIGAGVTLVVGGLLLDWARSPRSDSPRTADDIGMR</sequence>
<evidence type="ECO:0000259" key="8">
    <source>
        <dbReference type="SMART" id="SM00014"/>
    </source>
</evidence>
<evidence type="ECO:0000256" key="2">
    <source>
        <dbReference type="ARBA" id="ARBA00022475"/>
    </source>
</evidence>
<dbReference type="GO" id="GO:0005886">
    <property type="term" value="C:plasma membrane"/>
    <property type="evidence" value="ECO:0007669"/>
    <property type="project" value="UniProtKB-SubCell"/>
</dbReference>
<dbReference type="AlphaFoldDB" id="A0A511AJZ9"/>
<accession>A0A511AJZ9</accession>
<name>A0A511AJZ9_9MICO</name>
<dbReference type="SMART" id="SM00014">
    <property type="entry name" value="acidPPc"/>
    <property type="match status" value="1"/>
</dbReference>
<evidence type="ECO:0000256" key="5">
    <source>
        <dbReference type="ARBA" id="ARBA00022989"/>
    </source>
</evidence>
<keyword evidence="5 7" id="KW-1133">Transmembrane helix</keyword>
<evidence type="ECO:0000256" key="4">
    <source>
        <dbReference type="ARBA" id="ARBA00022801"/>
    </source>
</evidence>
<keyword evidence="10" id="KW-1185">Reference proteome</keyword>
<dbReference type="InterPro" id="IPR000326">
    <property type="entry name" value="PAP2/HPO"/>
</dbReference>
<keyword evidence="3 7" id="KW-0812">Transmembrane</keyword>
<dbReference type="SUPFAM" id="SSF48317">
    <property type="entry name" value="Acid phosphatase/Vanadium-dependent haloperoxidase"/>
    <property type="match status" value="1"/>
</dbReference>
<keyword evidence="2" id="KW-1003">Cell membrane</keyword>
<feature type="transmembrane region" description="Helical" evidence="7">
    <location>
        <begin position="178"/>
        <end position="197"/>
    </location>
</feature>
<dbReference type="Proteomes" id="UP000321225">
    <property type="component" value="Unassembled WGS sequence"/>
</dbReference>
<keyword evidence="6 7" id="KW-0472">Membrane</keyword>
<feature type="transmembrane region" description="Helical" evidence="7">
    <location>
        <begin position="62"/>
        <end position="81"/>
    </location>
</feature>
<dbReference type="InterPro" id="IPR036938">
    <property type="entry name" value="PAP2/HPO_sf"/>
</dbReference>
<dbReference type="PANTHER" id="PTHR14969:SF62">
    <property type="entry name" value="DECAPRENYLPHOSPHORYL-5-PHOSPHORIBOSE PHOSPHATASE RV3807C-RELATED"/>
    <property type="match status" value="1"/>
</dbReference>
<dbReference type="RefSeq" id="WP_147040500.1">
    <property type="nucleotide sequence ID" value="NZ_BJUW01000017.1"/>
</dbReference>
<evidence type="ECO:0000313" key="9">
    <source>
        <dbReference type="EMBL" id="GEK87663.1"/>
    </source>
</evidence>
<evidence type="ECO:0000256" key="6">
    <source>
        <dbReference type="ARBA" id="ARBA00023136"/>
    </source>
</evidence>
<organism evidence="9 10">
    <name type="scientific">Microbacterium aerolatum</name>
    <dbReference type="NCBI Taxonomy" id="153731"/>
    <lineage>
        <taxon>Bacteria</taxon>
        <taxon>Bacillati</taxon>
        <taxon>Actinomycetota</taxon>
        <taxon>Actinomycetes</taxon>
        <taxon>Micrococcales</taxon>
        <taxon>Microbacteriaceae</taxon>
        <taxon>Microbacterium</taxon>
    </lineage>
</organism>
<dbReference type="EMBL" id="BJUW01000017">
    <property type="protein sequence ID" value="GEK87663.1"/>
    <property type="molecule type" value="Genomic_DNA"/>
</dbReference>
<dbReference type="Gene3D" id="1.20.144.10">
    <property type="entry name" value="Phosphatidic acid phosphatase type 2/haloperoxidase"/>
    <property type="match status" value="2"/>
</dbReference>
<proteinExistence type="predicted"/>
<dbReference type="PANTHER" id="PTHR14969">
    <property type="entry name" value="SPHINGOSINE-1-PHOSPHATE PHOSPHOHYDROLASE"/>
    <property type="match status" value="1"/>
</dbReference>
<evidence type="ECO:0000256" key="7">
    <source>
        <dbReference type="SAM" id="Phobius"/>
    </source>
</evidence>
<feature type="domain" description="Phosphatidic acid phosphatase type 2/haloperoxidase" evidence="8">
    <location>
        <begin position="86"/>
        <end position="190"/>
    </location>
</feature>
<evidence type="ECO:0000256" key="3">
    <source>
        <dbReference type="ARBA" id="ARBA00022692"/>
    </source>
</evidence>